<sequence length="391" mass="45653">MSSLMIWLCLWSCFVVVILAPPSPLKINQTRSLEKITNRSDPNAKTFVEHRKPTTNKTIMTSPINLHLFDINTYRSSWKFVDKNTVRVRFRLHEILISLVTESRFIVRHIHTDHIQMYEKPHEMINSTFTLYLHNIKHGRHTVCLLLYTLKFVRTPKYTFCQDIIFNFQKYGHHDTDSDEYGNTFFFLLTQYSIVIGILCILQLVHTGRKHRFLKLVNAKANALRNVMTESYRRSPENKSSADNGNIRTNALECLMYNLNRNVLFNLDQMYMQTANEDDEENTNNSLPIIDQKRTKRGTFLKIPDHTDEYSKSSLHRRSVARTTNDLDSDSDENSDEGESDSRSDDEQSTSFKTLSHILEDNKPWLSRLNDDGNIQHSILPTQSSQRPTFV</sequence>
<keyword evidence="2" id="KW-0472">Membrane</keyword>
<gene>
    <name evidence="4" type="ORF">EDS130_LOCUS27795</name>
    <name evidence="5" type="ORF">XAT740_LOCUS31683</name>
</gene>
<organism evidence="5 6">
    <name type="scientific">Adineta ricciae</name>
    <name type="common">Rotifer</name>
    <dbReference type="NCBI Taxonomy" id="249248"/>
    <lineage>
        <taxon>Eukaryota</taxon>
        <taxon>Metazoa</taxon>
        <taxon>Spiralia</taxon>
        <taxon>Gnathifera</taxon>
        <taxon>Rotifera</taxon>
        <taxon>Eurotatoria</taxon>
        <taxon>Bdelloidea</taxon>
        <taxon>Adinetida</taxon>
        <taxon>Adinetidae</taxon>
        <taxon>Adineta</taxon>
    </lineage>
</organism>
<feature type="transmembrane region" description="Helical" evidence="2">
    <location>
        <begin position="185"/>
        <end position="205"/>
    </location>
</feature>
<feature type="region of interest" description="Disordered" evidence="1">
    <location>
        <begin position="298"/>
        <end position="356"/>
    </location>
</feature>
<keyword evidence="3" id="KW-0732">Signal</keyword>
<evidence type="ECO:0000313" key="6">
    <source>
        <dbReference type="Proteomes" id="UP000663828"/>
    </source>
</evidence>
<name>A0A815HHD6_ADIRI</name>
<dbReference type="OrthoDB" id="9996868at2759"/>
<proteinExistence type="predicted"/>
<feature type="compositionally biased region" description="Acidic residues" evidence="1">
    <location>
        <begin position="327"/>
        <end position="339"/>
    </location>
</feature>
<dbReference type="EMBL" id="CAJNOJ010000177">
    <property type="protein sequence ID" value="CAF1247628.1"/>
    <property type="molecule type" value="Genomic_DNA"/>
</dbReference>
<feature type="signal peptide" evidence="3">
    <location>
        <begin position="1"/>
        <end position="20"/>
    </location>
</feature>
<comment type="caution">
    <text evidence="5">The sequence shown here is derived from an EMBL/GenBank/DDBJ whole genome shotgun (WGS) entry which is preliminary data.</text>
</comment>
<evidence type="ECO:0000256" key="1">
    <source>
        <dbReference type="SAM" id="MobiDB-lite"/>
    </source>
</evidence>
<dbReference type="Proteomes" id="UP000663828">
    <property type="component" value="Unassembled WGS sequence"/>
</dbReference>
<evidence type="ECO:0000313" key="5">
    <source>
        <dbReference type="EMBL" id="CAF1354790.1"/>
    </source>
</evidence>
<feature type="chain" id="PRO_5036411683" evidence="3">
    <location>
        <begin position="21"/>
        <end position="391"/>
    </location>
</feature>
<evidence type="ECO:0000313" key="4">
    <source>
        <dbReference type="EMBL" id="CAF1247628.1"/>
    </source>
</evidence>
<evidence type="ECO:0000256" key="2">
    <source>
        <dbReference type="SAM" id="Phobius"/>
    </source>
</evidence>
<dbReference type="EMBL" id="CAJNOR010002902">
    <property type="protein sequence ID" value="CAF1354790.1"/>
    <property type="molecule type" value="Genomic_DNA"/>
</dbReference>
<accession>A0A815HHD6</accession>
<dbReference type="Proteomes" id="UP000663852">
    <property type="component" value="Unassembled WGS sequence"/>
</dbReference>
<keyword evidence="2" id="KW-1133">Transmembrane helix</keyword>
<dbReference type="AlphaFoldDB" id="A0A815HHD6"/>
<evidence type="ECO:0000256" key="3">
    <source>
        <dbReference type="SAM" id="SignalP"/>
    </source>
</evidence>
<reference evidence="5" key="1">
    <citation type="submission" date="2021-02" db="EMBL/GenBank/DDBJ databases">
        <authorList>
            <person name="Nowell W R."/>
        </authorList>
    </citation>
    <scope>NUCLEOTIDE SEQUENCE</scope>
</reference>
<protein>
    <submittedName>
        <fullName evidence="5">Uncharacterized protein</fullName>
    </submittedName>
</protein>
<keyword evidence="2" id="KW-0812">Transmembrane</keyword>
<keyword evidence="6" id="KW-1185">Reference proteome</keyword>